<reference evidence="1 2" key="1">
    <citation type="journal article" date="2020" name="Genome Biol. Evol.">
        <title>Comparative genomics of strictly vertically transmitted, feminizing microsporidia endosymbionts of amphipod crustaceans.</title>
        <authorList>
            <person name="Cormier A."/>
            <person name="Chebbi M.A."/>
            <person name="Giraud I."/>
            <person name="Wattier R."/>
            <person name="Teixeira M."/>
            <person name="Gilbert C."/>
            <person name="Rigaud T."/>
            <person name="Cordaux R."/>
        </authorList>
    </citation>
    <scope>NUCLEOTIDE SEQUENCE [LARGE SCALE GENOMIC DNA]</scope>
    <source>
        <strain evidence="1 2">Ou3-Ou53</strain>
    </source>
</reference>
<dbReference type="AlphaFoldDB" id="A0A9P6H260"/>
<accession>A0A9P6H260</accession>
<dbReference type="Proteomes" id="UP000740883">
    <property type="component" value="Unassembled WGS sequence"/>
</dbReference>
<evidence type="ECO:0000313" key="2">
    <source>
        <dbReference type="Proteomes" id="UP000740883"/>
    </source>
</evidence>
<keyword evidence="2" id="KW-1185">Reference proteome</keyword>
<evidence type="ECO:0000313" key="1">
    <source>
        <dbReference type="EMBL" id="KAF9763505.1"/>
    </source>
</evidence>
<dbReference type="PANTHER" id="PTHR17571:SF34">
    <property type="entry name" value="ACROSOMAL PROTEIN SP-10"/>
    <property type="match status" value="1"/>
</dbReference>
<dbReference type="Gene3D" id="2.160.10.20">
    <property type="entry name" value="Insect antifreeze protein"/>
    <property type="match status" value="1"/>
</dbReference>
<sequence length="498" mass="58517">MKKSEIEKKLESEKVSIFGIKDDDNKNNLVKTKKINGEKINREKINGEKIDEEKINGVKIDEEKINGVKINEEKINEEKINGEKIDEEKINEEKINGEKINGEKINGEKINGEKINEEKKKSATKKILHNVNNYAKKMKTPMTKLERKILTNGTIKDKINVLTLQVERNPSSENYKALLQYAENQRHDVVYEVLKNIKDLLIEKGEAKDLFIKQRITKTFEINLKNIFIKKKVLRLVFQLLKNNIYFLDLIYAFINKLGDKKELEEFVVENAKALFPVQEEVLLENLEDFYFKNPSFKARLSLCKLMSSVSPTDKQVEAELYLRFLSVPFDYPEEQRRILLKYLVEGLSSIDSIPVLSTEVEDLLKKAISPELSLYIFKIFYKARSLKKDIFYRILSYPPSEELLVLIFKYILEEKDPKILKYLFNRSLLYRKEVVLAILILIHKESKNNLLSNFYGLCILRYHYSIAVRRTVEDMIEGRPIREIKPFDEIDLEINEY</sequence>
<dbReference type="EMBL" id="SBJO01000071">
    <property type="protein sequence ID" value="KAF9763505.1"/>
    <property type="molecule type" value="Genomic_DNA"/>
</dbReference>
<protein>
    <submittedName>
        <fullName evidence="1">Highly reducing polyketide synthase gloL</fullName>
    </submittedName>
</protein>
<gene>
    <name evidence="1" type="primary">gloL_1</name>
    <name evidence="1" type="ORF">NGRA_1221</name>
</gene>
<proteinExistence type="predicted"/>
<organism evidence="1 2">
    <name type="scientific">Nosema granulosis</name>
    <dbReference type="NCBI Taxonomy" id="83296"/>
    <lineage>
        <taxon>Eukaryota</taxon>
        <taxon>Fungi</taxon>
        <taxon>Fungi incertae sedis</taxon>
        <taxon>Microsporidia</taxon>
        <taxon>Nosematidae</taxon>
        <taxon>Nosema</taxon>
    </lineage>
</organism>
<name>A0A9P6H260_9MICR</name>
<comment type="caution">
    <text evidence="1">The sequence shown here is derived from an EMBL/GenBank/DDBJ whole genome shotgun (WGS) entry which is preliminary data.</text>
</comment>
<dbReference type="InterPro" id="IPR052671">
    <property type="entry name" value="Acrosomal_SP-10-like"/>
</dbReference>
<dbReference type="PANTHER" id="PTHR17571">
    <property type="entry name" value="URINARY PROTEIN RUP /ACROSOMAL PROTEIN SP-10"/>
    <property type="match status" value="1"/>
</dbReference>
<dbReference type="OrthoDB" id="2189352at2759"/>